<keyword evidence="1 6" id="KW-0645">Protease</keyword>
<dbReference type="InterPro" id="IPR045090">
    <property type="entry name" value="Pept_M3A_M3B"/>
</dbReference>
<comment type="similarity">
    <text evidence="6">Belongs to the peptidase M3 family.</text>
</comment>
<accession>A0A3P7NUU2</accession>
<dbReference type="Gene3D" id="1.10.1370.40">
    <property type="match status" value="1"/>
</dbReference>
<dbReference type="GO" id="GO:0046872">
    <property type="term" value="F:metal ion binding"/>
    <property type="evidence" value="ECO:0007669"/>
    <property type="project" value="UniProtKB-UniRule"/>
</dbReference>
<proteinExistence type="inferred from homology"/>
<keyword evidence="4 6" id="KW-0862">Zinc</keyword>
<dbReference type="GO" id="GO:0004222">
    <property type="term" value="F:metalloendopeptidase activity"/>
    <property type="evidence" value="ECO:0007669"/>
    <property type="project" value="InterPro"/>
</dbReference>
<evidence type="ECO:0000256" key="3">
    <source>
        <dbReference type="ARBA" id="ARBA00022801"/>
    </source>
</evidence>
<evidence type="ECO:0000256" key="5">
    <source>
        <dbReference type="ARBA" id="ARBA00023049"/>
    </source>
</evidence>
<feature type="domain" description="Peptidase M3A/M3B catalytic" evidence="7">
    <location>
        <begin position="453"/>
        <end position="551"/>
    </location>
</feature>
<feature type="domain" description="Peptidase M3A/M3B catalytic" evidence="7">
    <location>
        <begin position="266"/>
        <end position="424"/>
    </location>
</feature>
<dbReference type="AlphaFoldDB" id="A0A3P7NUU2"/>
<dbReference type="SUPFAM" id="SSF55486">
    <property type="entry name" value="Metalloproteases ('zincins'), catalytic domain"/>
    <property type="match status" value="1"/>
</dbReference>
<dbReference type="GO" id="GO:0006627">
    <property type="term" value="P:protein processing involved in protein targeting to mitochondrion"/>
    <property type="evidence" value="ECO:0007669"/>
    <property type="project" value="TreeGrafter"/>
</dbReference>
<dbReference type="PANTHER" id="PTHR11804">
    <property type="entry name" value="PROTEASE M3 THIMET OLIGOPEPTIDASE-RELATED"/>
    <property type="match status" value="1"/>
</dbReference>
<dbReference type="EMBL" id="UYRU01054450">
    <property type="protein sequence ID" value="VDN12659.1"/>
    <property type="molecule type" value="Genomic_DNA"/>
</dbReference>
<dbReference type="Pfam" id="PF01432">
    <property type="entry name" value="Peptidase_M3"/>
    <property type="match status" value="2"/>
</dbReference>
<name>A0A3P7NUU2_DIBLA</name>
<dbReference type="InterPro" id="IPR001567">
    <property type="entry name" value="Pept_M3A_M3B_dom"/>
</dbReference>
<protein>
    <recommendedName>
        <fullName evidence="7">Peptidase M3A/M3B catalytic domain-containing protein</fullName>
    </recommendedName>
</protein>
<dbReference type="GO" id="GO:0006518">
    <property type="term" value="P:peptide metabolic process"/>
    <property type="evidence" value="ECO:0007669"/>
    <property type="project" value="TreeGrafter"/>
</dbReference>
<keyword evidence="3 6" id="KW-0378">Hydrolase</keyword>
<dbReference type="OrthoDB" id="17530at2759"/>
<keyword evidence="2 6" id="KW-0479">Metal-binding</keyword>
<keyword evidence="5 6" id="KW-0482">Metalloprotease</keyword>
<dbReference type="Proteomes" id="UP000281553">
    <property type="component" value="Unassembled WGS sequence"/>
</dbReference>
<evidence type="ECO:0000256" key="4">
    <source>
        <dbReference type="ARBA" id="ARBA00022833"/>
    </source>
</evidence>
<gene>
    <name evidence="8" type="ORF">DILT_LOCUS8490</name>
</gene>
<dbReference type="GO" id="GO:0005739">
    <property type="term" value="C:mitochondrion"/>
    <property type="evidence" value="ECO:0007669"/>
    <property type="project" value="TreeGrafter"/>
</dbReference>
<keyword evidence="9" id="KW-1185">Reference proteome</keyword>
<evidence type="ECO:0000259" key="7">
    <source>
        <dbReference type="Pfam" id="PF01432"/>
    </source>
</evidence>
<evidence type="ECO:0000313" key="9">
    <source>
        <dbReference type="Proteomes" id="UP000281553"/>
    </source>
</evidence>
<comment type="cofactor">
    <cofactor evidence="6">
        <name>Zn(2+)</name>
        <dbReference type="ChEBI" id="CHEBI:29105"/>
    </cofactor>
    <text evidence="6">Binds 1 zinc ion.</text>
</comment>
<evidence type="ECO:0000313" key="8">
    <source>
        <dbReference type="EMBL" id="VDN12659.1"/>
    </source>
</evidence>
<reference evidence="8 9" key="1">
    <citation type="submission" date="2018-11" db="EMBL/GenBank/DDBJ databases">
        <authorList>
            <consortium name="Pathogen Informatics"/>
        </authorList>
    </citation>
    <scope>NUCLEOTIDE SEQUENCE [LARGE SCALE GENOMIC DNA]</scope>
</reference>
<organism evidence="8 9">
    <name type="scientific">Dibothriocephalus latus</name>
    <name type="common">Fish tapeworm</name>
    <name type="synonym">Diphyllobothrium latum</name>
    <dbReference type="NCBI Taxonomy" id="60516"/>
    <lineage>
        <taxon>Eukaryota</taxon>
        <taxon>Metazoa</taxon>
        <taxon>Spiralia</taxon>
        <taxon>Lophotrochozoa</taxon>
        <taxon>Platyhelminthes</taxon>
        <taxon>Cestoda</taxon>
        <taxon>Eucestoda</taxon>
        <taxon>Diphyllobothriidea</taxon>
        <taxon>Diphyllobothriidae</taxon>
        <taxon>Dibothriocephalus</taxon>
    </lineage>
</organism>
<evidence type="ECO:0000256" key="2">
    <source>
        <dbReference type="ARBA" id="ARBA00022723"/>
    </source>
</evidence>
<evidence type="ECO:0000256" key="1">
    <source>
        <dbReference type="ARBA" id="ARBA00022670"/>
    </source>
</evidence>
<dbReference type="PANTHER" id="PTHR11804:SF79">
    <property type="entry name" value="MITOCHONDRIAL INTERMEDIATE PEPTIDASE"/>
    <property type="match status" value="1"/>
</dbReference>
<evidence type="ECO:0000256" key="6">
    <source>
        <dbReference type="RuleBase" id="RU003435"/>
    </source>
</evidence>
<sequence length="572" mass="64109">MLRLFTLRLRRQALSDARRFRSIKLSPLADAFNYGPQNIEVSGEKVTGLFGDDNLKEPFGFREGLDSCYSDCHTLLHEAKDGRRQRKMVQVLDDLSDTLCRSADLADCVRTLHPDVAFRNAANEVCFRVGNLVESLNTDTDLYQAAAQAARSDPRTELPEARANEVDKRVLGLFVEDFEQSGVHLDEGSNRKAFLQAVSVNMEKSMQFGQAANSQFVLTNQILRSISPEVNWGKLNELELFGPIYYTPQNFLRALTFTLFYGPIPGQEACLREMLHSRNTMAVSAGMDSYLRRAIQPSSLAESPERAKAFLEKLASLLSPLAKDIALSYLLPILPFCSPEAPIPWSAGPSQGKRLHAWDIPYLISCGRQKKETQKLLPFFSLGACMEGVNQLADSLFGLRLQVEPALPGEIWHRDVIKVAVYTTEAQVPTDEDDAGGVHPWERAYPIGPGVQIGTVYCDFFDRPNKPAQDCHYTVRGGRHTEDTMFEAHSPYQFPIVVLHLNLGPSPSGREDATPLLLHPSQIENLFHEWGHALHSMVARTRYQHVTGTRLKSSPIHFGSSRLEDVHMRFSL</sequence>